<evidence type="ECO:0000256" key="4">
    <source>
        <dbReference type="ARBA" id="ARBA00023125"/>
    </source>
</evidence>
<dbReference type="Proteomes" id="UP000694480">
    <property type="component" value="Unassembled WGS sequence"/>
</dbReference>
<dbReference type="InterPro" id="IPR007627">
    <property type="entry name" value="RNA_pol_sigma70_r2"/>
</dbReference>
<dbReference type="Gene3D" id="1.10.1740.10">
    <property type="match status" value="1"/>
</dbReference>
<comment type="similarity">
    <text evidence="1 6">Belongs to the sigma-70 factor family. ECF subfamily.</text>
</comment>
<dbReference type="SUPFAM" id="SSF88659">
    <property type="entry name" value="Sigma3 and sigma4 domains of RNA polymerase sigma factors"/>
    <property type="match status" value="1"/>
</dbReference>
<evidence type="ECO:0000256" key="1">
    <source>
        <dbReference type="ARBA" id="ARBA00010641"/>
    </source>
</evidence>
<proteinExistence type="inferred from homology"/>
<dbReference type="InterPro" id="IPR014284">
    <property type="entry name" value="RNA_pol_sigma-70_dom"/>
</dbReference>
<dbReference type="NCBIfam" id="TIGR02937">
    <property type="entry name" value="sigma70-ECF"/>
    <property type="match status" value="1"/>
</dbReference>
<evidence type="ECO:0000259" key="8">
    <source>
        <dbReference type="Pfam" id="PF08281"/>
    </source>
</evidence>
<dbReference type="InterPro" id="IPR036388">
    <property type="entry name" value="WH-like_DNA-bd_sf"/>
</dbReference>
<evidence type="ECO:0000256" key="6">
    <source>
        <dbReference type="RuleBase" id="RU000716"/>
    </source>
</evidence>
<keyword evidence="3 6" id="KW-0731">Sigma factor</keyword>
<dbReference type="GO" id="GO:0016987">
    <property type="term" value="F:sigma factor activity"/>
    <property type="evidence" value="ECO:0007669"/>
    <property type="project" value="UniProtKB-KW"/>
</dbReference>
<dbReference type="RefSeq" id="WP_194739848.1">
    <property type="nucleotide sequence ID" value="NZ_JADKYY010000012.1"/>
</dbReference>
<sequence>MNPKNQKQKSSEKDQNIVALLSKSSSHNEGMKLLMDSYQSRLYWHIRRFVVDPDATEDILQDTFIKVYQNFHQFKQDSQLYTWLYRIATNEALQYINKQKRMQKSSQDVEKDLENLVAHNASSDAEEIQVLLQKAIQSLPEKQKLVFSMRYYEEMPYEEMSQVLDMSVSTLKTNYHYAKQKVEDYIKLHFHDLD</sequence>
<dbReference type="CDD" id="cd06171">
    <property type="entry name" value="Sigma70_r4"/>
    <property type="match status" value="1"/>
</dbReference>
<keyword evidence="2 6" id="KW-0805">Transcription regulation</keyword>
<feature type="domain" description="RNA polymerase sigma-70 region 2" evidence="7">
    <location>
        <begin position="34"/>
        <end position="101"/>
    </location>
</feature>
<dbReference type="PANTHER" id="PTHR43133:SF51">
    <property type="entry name" value="RNA POLYMERASE SIGMA FACTOR"/>
    <property type="match status" value="1"/>
</dbReference>
<name>A0A931EBB1_9FLAO</name>
<evidence type="ECO:0000313" key="9">
    <source>
        <dbReference type="EMBL" id="MBF5027923.1"/>
    </source>
</evidence>
<comment type="caution">
    <text evidence="9">The sequence shown here is derived from an EMBL/GenBank/DDBJ whole genome shotgun (WGS) entry which is preliminary data.</text>
</comment>
<evidence type="ECO:0000256" key="5">
    <source>
        <dbReference type="ARBA" id="ARBA00023163"/>
    </source>
</evidence>
<organism evidence="9 10">
    <name type="scientific">Planobacterium oryzisoli</name>
    <dbReference type="NCBI Taxonomy" id="2771435"/>
    <lineage>
        <taxon>Bacteria</taxon>
        <taxon>Pseudomonadati</taxon>
        <taxon>Bacteroidota</taxon>
        <taxon>Flavobacteriia</taxon>
        <taxon>Flavobacteriales</taxon>
        <taxon>Weeksellaceae</taxon>
        <taxon>Chryseobacterium group</taxon>
        <taxon>Chryseobacterium</taxon>
    </lineage>
</organism>
<evidence type="ECO:0000256" key="2">
    <source>
        <dbReference type="ARBA" id="ARBA00023015"/>
    </source>
</evidence>
<keyword evidence="10" id="KW-1185">Reference proteome</keyword>
<dbReference type="SUPFAM" id="SSF88946">
    <property type="entry name" value="Sigma2 domain of RNA polymerase sigma factors"/>
    <property type="match status" value="1"/>
</dbReference>
<dbReference type="Pfam" id="PF08281">
    <property type="entry name" value="Sigma70_r4_2"/>
    <property type="match status" value="1"/>
</dbReference>
<dbReference type="GO" id="GO:0003677">
    <property type="term" value="F:DNA binding"/>
    <property type="evidence" value="ECO:0007669"/>
    <property type="project" value="UniProtKB-KW"/>
</dbReference>
<dbReference type="InterPro" id="IPR013324">
    <property type="entry name" value="RNA_pol_sigma_r3/r4-like"/>
</dbReference>
<dbReference type="GO" id="GO:0006352">
    <property type="term" value="P:DNA-templated transcription initiation"/>
    <property type="evidence" value="ECO:0007669"/>
    <property type="project" value="InterPro"/>
</dbReference>
<dbReference type="InterPro" id="IPR013249">
    <property type="entry name" value="RNA_pol_sigma70_r4_t2"/>
</dbReference>
<gene>
    <name evidence="9" type="ORF">IC612_08950</name>
</gene>
<dbReference type="InterPro" id="IPR013325">
    <property type="entry name" value="RNA_pol_sigma_r2"/>
</dbReference>
<dbReference type="InterPro" id="IPR039425">
    <property type="entry name" value="RNA_pol_sigma-70-like"/>
</dbReference>
<keyword evidence="4 6" id="KW-0238">DNA-binding</keyword>
<evidence type="ECO:0000256" key="3">
    <source>
        <dbReference type="ARBA" id="ARBA00023082"/>
    </source>
</evidence>
<accession>A0A931EBB1</accession>
<reference evidence="9" key="1">
    <citation type="submission" date="2020-11" db="EMBL/GenBank/DDBJ databases">
        <title>Genome seq and assembly of Planobacterium sp.</title>
        <authorList>
            <person name="Chhetri G."/>
        </authorList>
    </citation>
    <scope>NUCLEOTIDE SEQUENCE</scope>
    <source>
        <strain evidence="9">GCR5</strain>
    </source>
</reference>
<dbReference type="Pfam" id="PF04542">
    <property type="entry name" value="Sigma70_r2"/>
    <property type="match status" value="1"/>
</dbReference>
<feature type="domain" description="RNA polymerase sigma factor 70 region 4 type 2" evidence="8">
    <location>
        <begin position="131"/>
        <end position="181"/>
    </location>
</feature>
<evidence type="ECO:0000313" key="10">
    <source>
        <dbReference type="Proteomes" id="UP000694480"/>
    </source>
</evidence>
<dbReference type="PANTHER" id="PTHR43133">
    <property type="entry name" value="RNA POLYMERASE ECF-TYPE SIGMA FACTO"/>
    <property type="match status" value="1"/>
</dbReference>
<dbReference type="EMBL" id="JADKYY010000012">
    <property type="protein sequence ID" value="MBF5027923.1"/>
    <property type="molecule type" value="Genomic_DNA"/>
</dbReference>
<dbReference type="AlphaFoldDB" id="A0A931EBB1"/>
<evidence type="ECO:0000259" key="7">
    <source>
        <dbReference type="Pfam" id="PF04542"/>
    </source>
</evidence>
<protein>
    <recommendedName>
        <fullName evidence="6">RNA polymerase sigma factor</fullName>
    </recommendedName>
</protein>
<dbReference type="Gene3D" id="1.10.10.10">
    <property type="entry name" value="Winged helix-like DNA-binding domain superfamily/Winged helix DNA-binding domain"/>
    <property type="match status" value="1"/>
</dbReference>
<dbReference type="InterPro" id="IPR000838">
    <property type="entry name" value="RNA_pol_sigma70_ECF_CS"/>
</dbReference>
<dbReference type="PROSITE" id="PS01063">
    <property type="entry name" value="SIGMA70_ECF"/>
    <property type="match status" value="1"/>
</dbReference>
<keyword evidence="5 6" id="KW-0804">Transcription</keyword>